<dbReference type="STRING" id="68231.AQJ30_23445"/>
<accession>A0A101QT53</accession>
<keyword evidence="3" id="KW-1185">Reference proteome</keyword>
<dbReference type="PANTHER" id="PTHR33627">
    <property type="entry name" value="TRANSPOSASE"/>
    <property type="match status" value="1"/>
</dbReference>
<name>A0A101QT53_9ACTN</name>
<evidence type="ECO:0000313" key="2">
    <source>
        <dbReference type="EMBL" id="KUN35659.1"/>
    </source>
</evidence>
<dbReference type="GeneID" id="91427570"/>
<proteinExistence type="predicted"/>
<protein>
    <recommendedName>
        <fullName evidence="1">Transposase IS701-like DDE domain-containing protein</fullName>
    </recommendedName>
</protein>
<organism evidence="2 3">
    <name type="scientific">Streptomyces longwoodensis</name>
    <dbReference type="NCBI Taxonomy" id="68231"/>
    <lineage>
        <taxon>Bacteria</taxon>
        <taxon>Bacillati</taxon>
        <taxon>Actinomycetota</taxon>
        <taxon>Actinomycetes</taxon>
        <taxon>Kitasatosporales</taxon>
        <taxon>Streptomycetaceae</taxon>
        <taxon>Streptomyces</taxon>
    </lineage>
</organism>
<dbReference type="InterPro" id="IPR038721">
    <property type="entry name" value="IS701-like_DDE_dom"/>
</dbReference>
<gene>
    <name evidence="2" type="ORF">AQJ30_23445</name>
</gene>
<dbReference type="InterPro" id="IPR039365">
    <property type="entry name" value="IS701-like"/>
</dbReference>
<dbReference type="RefSeq" id="WP_067237456.1">
    <property type="nucleotide sequence ID" value="NZ_KQ948557.1"/>
</dbReference>
<dbReference type="Proteomes" id="UP000053271">
    <property type="component" value="Unassembled WGS sequence"/>
</dbReference>
<dbReference type="Pfam" id="PF13546">
    <property type="entry name" value="DDE_5"/>
    <property type="match status" value="1"/>
</dbReference>
<feature type="domain" description="Transposase IS701-like DDE" evidence="1">
    <location>
        <begin position="13"/>
        <end position="248"/>
    </location>
</feature>
<evidence type="ECO:0000313" key="3">
    <source>
        <dbReference type="Proteomes" id="UP000053271"/>
    </source>
</evidence>
<dbReference type="EMBL" id="LMWS01000031">
    <property type="protein sequence ID" value="KUN35659.1"/>
    <property type="molecule type" value="Genomic_DNA"/>
</dbReference>
<dbReference type="AlphaFoldDB" id="A0A101QT53"/>
<evidence type="ECO:0000259" key="1">
    <source>
        <dbReference type="Pfam" id="PF13546"/>
    </source>
</evidence>
<dbReference type="PANTHER" id="PTHR33627:SF1">
    <property type="entry name" value="TRANSPOSASE"/>
    <property type="match status" value="1"/>
</dbReference>
<reference evidence="2 3" key="1">
    <citation type="submission" date="2015-10" db="EMBL/GenBank/DDBJ databases">
        <title>Draft genome sequence of Streptomyces longwoodensis DSM 41677, type strain for the species Streptomyces longwoodensis.</title>
        <authorList>
            <person name="Ruckert C."/>
            <person name="Winkler A."/>
            <person name="Kalinowski J."/>
            <person name="Kampfer P."/>
            <person name="Glaeser S."/>
        </authorList>
    </citation>
    <scope>NUCLEOTIDE SEQUENCE [LARGE SCALE GENOMIC DNA]</scope>
    <source>
        <strain evidence="2 3">DSM 41677</strain>
    </source>
</reference>
<comment type="caution">
    <text evidence="2">The sequence shown here is derived from an EMBL/GenBank/DDBJ whole genome shotgun (WGS) entry which is preliminary data.</text>
</comment>
<sequence length="388" mass="41446">MHPATEHVPSAQRLFAHLSRADQRRWAGVYVKGLLCTPGKKTLRRIAASVTPSPTAPQSLQQFVNDSAWPWRPVRAELTRWVAEHAPAHAWTLCPVVIPKRGALAVGVHRRFVPASGRTVNCQLAVGAFHSGELGDLSVDWRLYLPRRWSEDAALRHQARIPDTAGHASTAELCLALADRLVRTGPVTAPVVVHTDGHIDAEPVIEGLQARGLDWVVVVPDTLPLSLAPLADPHPASGARRADGGVRRGAGRRLVARHSALETVGDRLRRHARPGPAGPPAAGGPRLAAAAVLLPGGEPAVLAGVWSGARPRPERIWLTNLPPAHQLRVLGLLGSAPAARIGQTEAELGLHDFAGRSYPGWHRHATLVSVAAAHRRLGHEMCLAPGDG</sequence>